<dbReference type="Proteomes" id="UP000095463">
    <property type="component" value="Unassembled WGS sequence"/>
</dbReference>
<keyword evidence="5" id="KW-0548">Nucleotidyltransferase</keyword>
<dbReference type="UniPathway" id="UPA00558">
    <property type="reaction ID" value="UER00742"/>
</dbReference>
<dbReference type="SUPFAM" id="SSF52374">
    <property type="entry name" value="Nucleotidylyl transferase"/>
    <property type="match status" value="1"/>
</dbReference>
<evidence type="ECO:0000256" key="2">
    <source>
        <dbReference type="ARBA" id="ARBA00010101"/>
    </source>
</evidence>
<keyword evidence="3" id="KW-0444">Lipid biosynthesis</keyword>
<dbReference type="RefSeq" id="WP_069909704.1">
    <property type="nucleotide sequence ID" value="NZ_LAJE02000171.1"/>
</dbReference>
<dbReference type="InterPro" id="IPR014729">
    <property type="entry name" value="Rossmann-like_a/b/a_fold"/>
</dbReference>
<protein>
    <recommendedName>
        <fullName evidence="10">ethanolamine-phosphate cytidylyltransferase</fullName>
        <ecNumber evidence="10">2.7.7.14</ecNumber>
    </recommendedName>
    <alternativeName>
        <fullName evidence="11">CTP:phosphoethanolamine cytidylyltransferase</fullName>
    </alternativeName>
</protein>
<gene>
    <name evidence="13" type="ORF">VW23_017915</name>
</gene>
<evidence type="ECO:0000256" key="5">
    <source>
        <dbReference type="ARBA" id="ARBA00022695"/>
    </source>
</evidence>
<keyword evidence="7" id="KW-0594">Phospholipid biosynthesis</keyword>
<reference evidence="13 14" key="1">
    <citation type="journal article" date="2015" name="Genome Announc.">
        <title>Genome Assemblies of Three Soil-Associated Devosia species: D. insulae, D. limi, and D. soli.</title>
        <authorList>
            <person name="Hassan Y.I."/>
            <person name="Lepp D."/>
            <person name="Zhou T."/>
        </authorList>
    </citation>
    <scope>NUCLEOTIDE SEQUENCE [LARGE SCALE GENOMIC DNA]</scope>
    <source>
        <strain evidence="13 14">DS-56</strain>
    </source>
</reference>
<keyword evidence="6" id="KW-0443">Lipid metabolism</keyword>
<evidence type="ECO:0000259" key="12">
    <source>
        <dbReference type="Pfam" id="PF01467"/>
    </source>
</evidence>
<evidence type="ECO:0000256" key="1">
    <source>
        <dbReference type="ARBA" id="ARBA00005189"/>
    </source>
</evidence>
<comment type="pathway">
    <text evidence="1">Lipid metabolism.</text>
</comment>
<dbReference type="GO" id="GO:0006646">
    <property type="term" value="P:phosphatidylethanolamine biosynthetic process"/>
    <property type="evidence" value="ECO:0007669"/>
    <property type="project" value="UniProtKB-UniPathway"/>
</dbReference>
<dbReference type="AlphaFoldDB" id="A0A1E5XR57"/>
<sequence length="152" mass="17135">MGEAEPAQPVWIYVDVVCDLFHHGHVEFFRRARALGDRLVVGLVSDADVASYKPPPILSFAERRAVLQSCRHVDRVLDTPAPLHCTRAFLDQIGAHYVCHGDDMSEEHLLFWYGDLARTGGLRKVPYTTTISSREIVSRVVQRYMAGTLREG</sequence>
<keyword evidence="14" id="KW-1185">Reference proteome</keyword>
<evidence type="ECO:0000313" key="13">
    <source>
        <dbReference type="EMBL" id="OEO31086.1"/>
    </source>
</evidence>
<dbReference type="Pfam" id="PF01467">
    <property type="entry name" value="CTP_transf_like"/>
    <property type="match status" value="1"/>
</dbReference>
<keyword evidence="4" id="KW-0808">Transferase</keyword>
<comment type="similarity">
    <text evidence="2">Belongs to the cytidylyltransferase family.</text>
</comment>
<evidence type="ECO:0000256" key="11">
    <source>
        <dbReference type="ARBA" id="ARBA00031473"/>
    </source>
</evidence>
<dbReference type="EMBL" id="LAJE02000171">
    <property type="protein sequence ID" value="OEO31086.1"/>
    <property type="molecule type" value="Genomic_DNA"/>
</dbReference>
<dbReference type="EC" id="2.7.7.14" evidence="10"/>
<dbReference type="GO" id="GO:0004306">
    <property type="term" value="F:ethanolamine-phosphate cytidylyltransferase activity"/>
    <property type="evidence" value="ECO:0007669"/>
    <property type="project" value="UniProtKB-EC"/>
</dbReference>
<dbReference type="InterPro" id="IPR044608">
    <property type="entry name" value="Ect1/PCYT2"/>
</dbReference>
<proteinExistence type="inferred from homology"/>
<evidence type="ECO:0000313" key="14">
    <source>
        <dbReference type="Proteomes" id="UP000095463"/>
    </source>
</evidence>
<keyword evidence="8" id="KW-1208">Phospholipid metabolism</keyword>
<evidence type="ECO:0000256" key="4">
    <source>
        <dbReference type="ARBA" id="ARBA00022679"/>
    </source>
</evidence>
<organism evidence="13 14">
    <name type="scientific">Devosia insulae DS-56</name>
    <dbReference type="NCBI Taxonomy" id="1116389"/>
    <lineage>
        <taxon>Bacteria</taxon>
        <taxon>Pseudomonadati</taxon>
        <taxon>Pseudomonadota</taxon>
        <taxon>Alphaproteobacteria</taxon>
        <taxon>Hyphomicrobiales</taxon>
        <taxon>Devosiaceae</taxon>
        <taxon>Devosia</taxon>
    </lineage>
</organism>
<dbReference type="PANTHER" id="PTHR45780">
    <property type="entry name" value="ETHANOLAMINE-PHOSPHATE CYTIDYLYLTRANSFERASE"/>
    <property type="match status" value="1"/>
</dbReference>
<comment type="caution">
    <text evidence="13">The sequence shown here is derived from an EMBL/GenBank/DDBJ whole genome shotgun (WGS) entry which is preliminary data.</text>
</comment>
<evidence type="ECO:0000256" key="10">
    <source>
        <dbReference type="ARBA" id="ARBA00024221"/>
    </source>
</evidence>
<dbReference type="InterPro" id="IPR004821">
    <property type="entry name" value="Cyt_trans-like"/>
</dbReference>
<dbReference type="Gene3D" id="3.40.50.620">
    <property type="entry name" value="HUPs"/>
    <property type="match status" value="1"/>
</dbReference>
<evidence type="ECO:0000256" key="8">
    <source>
        <dbReference type="ARBA" id="ARBA00023264"/>
    </source>
</evidence>
<dbReference type="GO" id="GO:0005737">
    <property type="term" value="C:cytoplasm"/>
    <property type="evidence" value="ECO:0007669"/>
    <property type="project" value="TreeGrafter"/>
</dbReference>
<dbReference type="PANTHER" id="PTHR45780:SF2">
    <property type="entry name" value="ETHANOLAMINE-PHOSPHATE CYTIDYLYLTRANSFERASE"/>
    <property type="match status" value="1"/>
</dbReference>
<name>A0A1E5XR57_9HYPH</name>
<dbReference type="NCBIfam" id="TIGR00125">
    <property type="entry name" value="cyt_tran_rel"/>
    <property type="match status" value="1"/>
</dbReference>
<feature type="domain" description="Cytidyltransferase-like" evidence="12">
    <location>
        <begin position="19"/>
        <end position="113"/>
    </location>
</feature>
<accession>A0A1E5XR57</accession>
<evidence type="ECO:0000256" key="6">
    <source>
        <dbReference type="ARBA" id="ARBA00023098"/>
    </source>
</evidence>
<evidence type="ECO:0000256" key="3">
    <source>
        <dbReference type="ARBA" id="ARBA00022516"/>
    </source>
</evidence>
<evidence type="ECO:0000256" key="7">
    <source>
        <dbReference type="ARBA" id="ARBA00023209"/>
    </source>
</evidence>
<comment type="pathway">
    <text evidence="9">Phospholipid metabolism; phosphatidylethanolamine biosynthesis; phosphatidylethanolamine from ethanolamine: step 2/3.</text>
</comment>
<evidence type="ECO:0000256" key="9">
    <source>
        <dbReference type="ARBA" id="ARBA00024191"/>
    </source>
</evidence>